<comment type="caution">
    <text evidence="1">The sequence shown here is derived from an EMBL/GenBank/DDBJ whole genome shotgun (WGS) entry which is preliminary data.</text>
</comment>
<organism evidence="1 2">
    <name type="scientific">Onychostoma macrolepis</name>
    <dbReference type="NCBI Taxonomy" id="369639"/>
    <lineage>
        <taxon>Eukaryota</taxon>
        <taxon>Metazoa</taxon>
        <taxon>Chordata</taxon>
        <taxon>Craniata</taxon>
        <taxon>Vertebrata</taxon>
        <taxon>Euteleostomi</taxon>
        <taxon>Actinopterygii</taxon>
        <taxon>Neopterygii</taxon>
        <taxon>Teleostei</taxon>
        <taxon>Ostariophysi</taxon>
        <taxon>Cypriniformes</taxon>
        <taxon>Cyprinidae</taxon>
        <taxon>Acrossocheilinae</taxon>
        <taxon>Onychostoma</taxon>
    </lineage>
</organism>
<evidence type="ECO:0000313" key="1">
    <source>
        <dbReference type="EMBL" id="KAF4111589.1"/>
    </source>
</evidence>
<gene>
    <name evidence="1" type="ORF">G5714_008620</name>
</gene>
<keyword evidence="2" id="KW-1185">Reference proteome</keyword>
<accession>A0A7J6CW60</accession>
<dbReference type="EMBL" id="JAAMOB010000007">
    <property type="protein sequence ID" value="KAF4111589.1"/>
    <property type="molecule type" value="Genomic_DNA"/>
</dbReference>
<evidence type="ECO:0000313" key="2">
    <source>
        <dbReference type="Proteomes" id="UP000579812"/>
    </source>
</evidence>
<reference evidence="1 2" key="1">
    <citation type="submission" date="2020-04" db="EMBL/GenBank/DDBJ databases">
        <title>Chromosome-level genome assembly of a cyprinid fish Onychostoma macrolepis by integration of Nanopore Sequencing, Bionano and Hi-C technology.</title>
        <authorList>
            <person name="Wang D."/>
        </authorList>
    </citation>
    <scope>NUCLEOTIDE SEQUENCE [LARGE SCALE GENOMIC DNA]</scope>
    <source>
        <strain evidence="1">SWU-2019</strain>
        <tissue evidence="1">Muscle</tissue>
    </source>
</reference>
<dbReference type="Proteomes" id="UP000579812">
    <property type="component" value="Unassembled WGS sequence"/>
</dbReference>
<name>A0A7J6CW60_9TELE</name>
<sequence length="212" mass="23438">MFVDIHRSQIRTLPPIHHPSYTYLTKMRPIWMRIKPLASLFVTCSRFPHGNPSRGTHKSRDAGCLWLHQHSNGYMIQCLETPARSDILSALTWRRPRDLLNQKQEEVTACVMETEDMENFPPQAPEAVVQCEAASARNCGPCSSLSQLSTSFNVTISSFTATSLLVPPNAVASVPPLVAYNIRAPILAGADIDPSPKASPMNNWVTDALQAT</sequence>
<dbReference type="AlphaFoldDB" id="A0A7J6CW60"/>
<protein>
    <submittedName>
        <fullName evidence="1">Uncharacterized protein</fullName>
    </submittedName>
</protein>
<proteinExistence type="predicted"/>